<dbReference type="EMBL" id="CABDUW010004257">
    <property type="protein sequence ID" value="VTJ90215.1"/>
    <property type="molecule type" value="Genomic_DNA"/>
</dbReference>
<feature type="region of interest" description="Disordered" evidence="1">
    <location>
        <begin position="1"/>
        <end position="39"/>
    </location>
</feature>
<evidence type="ECO:0000313" key="2">
    <source>
        <dbReference type="EMBL" id="VTJ90215.1"/>
    </source>
</evidence>
<accession>A0A5E4D7S6</accession>
<comment type="caution">
    <text evidence="2">The sequence shown here is derived from an EMBL/GenBank/DDBJ whole genome shotgun (WGS) entry which is preliminary data.</text>
</comment>
<proteinExistence type="predicted"/>
<evidence type="ECO:0000313" key="3">
    <source>
        <dbReference type="Proteomes" id="UP000335636"/>
    </source>
</evidence>
<keyword evidence="3" id="KW-1185">Reference proteome</keyword>
<protein>
    <submittedName>
        <fullName evidence="2">Uncharacterized protein</fullName>
    </submittedName>
</protein>
<gene>
    <name evidence="2" type="ORF">MONAX_5E009561</name>
</gene>
<organism evidence="2 3">
    <name type="scientific">Marmota monax</name>
    <name type="common">Woodchuck</name>
    <dbReference type="NCBI Taxonomy" id="9995"/>
    <lineage>
        <taxon>Eukaryota</taxon>
        <taxon>Metazoa</taxon>
        <taxon>Chordata</taxon>
        <taxon>Craniata</taxon>
        <taxon>Vertebrata</taxon>
        <taxon>Euteleostomi</taxon>
        <taxon>Mammalia</taxon>
        <taxon>Eutheria</taxon>
        <taxon>Euarchontoglires</taxon>
        <taxon>Glires</taxon>
        <taxon>Rodentia</taxon>
        <taxon>Sciuromorpha</taxon>
        <taxon>Sciuridae</taxon>
        <taxon>Xerinae</taxon>
        <taxon>Marmotini</taxon>
        <taxon>Marmota</taxon>
    </lineage>
</organism>
<dbReference type="AlphaFoldDB" id="A0A5E4D7S6"/>
<name>A0A5E4D7S6_MARMO</name>
<evidence type="ECO:0000256" key="1">
    <source>
        <dbReference type="SAM" id="MobiDB-lite"/>
    </source>
</evidence>
<feature type="non-terminal residue" evidence="2">
    <location>
        <position position="1"/>
    </location>
</feature>
<reference evidence="2" key="1">
    <citation type="submission" date="2019-04" db="EMBL/GenBank/DDBJ databases">
        <authorList>
            <person name="Alioto T."/>
            <person name="Alioto T."/>
        </authorList>
    </citation>
    <scope>NUCLEOTIDE SEQUENCE [LARGE SCALE GENOMIC DNA]</scope>
</reference>
<feature type="non-terminal residue" evidence="2">
    <location>
        <position position="55"/>
    </location>
</feature>
<dbReference type="Proteomes" id="UP000335636">
    <property type="component" value="Unassembled WGS sequence"/>
</dbReference>
<sequence length="55" mass="6217">LLEIQPSPMMLDGHREPTTIPSAASSFMRGPDSESQPRDLESLELKMNFRFPPCQ</sequence>